<comment type="function">
    <text evidence="2">The lipid II isoglutaminyl synthase complex catalyzes the formation of alpha-D-isoglutamine in the cell wall lipid II stem peptide. The MurT subunit catalyzes the ATP-dependent amidation of D-glutamate residue of lipid II, converting it to an isoglutamine residue.</text>
</comment>
<organism evidence="5 6">
    <name type="scientific">Floccifex porci</name>
    <dbReference type="NCBI Taxonomy" id="2606629"/>
    <lineage>
        <taxon>Bacteria</taxon>
        <taxon>Bacillati</taxon>
        <taxon>Bacillota</taxon>
        <taxon>Erysipelotrichia</taxon>
        <taxon>Erysipelotrichales</taxon>
        <taxon>Erysipelotrichaceae</taxon>
        <taxon>Floccifex</taxon>
    </lineage>
</organism>
<evidence type="ECO:0000259" key="4">
    <source>
        <dbReference type="Pfam" id="PF08353"/>
    </source>
</evidence>
<dbReference type="PANTHER" id="PTHR23135">
    <property type="entry name" value="MUR LIGASE FAMILY MEMBER"/>
    <property type="match status" value="1"/>
</dbReference>
<evidence type="ECO:0000313" key="5">
    <source>
        <dbReference type="EMBL" id="MSS00718.1"/>
    </source>
</evidence>
<dbReference type="Gene3D" id="3.40.1190.10">
    <property type="entry name" value="Mur-like, catalytic domain"/>
    <property type="match status" value="1"/>
</dbReference>
<comment type="catalytic activity">
    <reaction evidence="2">
        <text>beta-D-GlcNAc-(1-&gt;4)-Mur2Ac(oyl-L-Ala-gamma-D-Glu-L-Lys-D-Ala-D-Ala)-di-trans,octa-cis-undecaprenyl diphosphate + L-glutamine + ATP + H2O = beta-D-GlcNAc-(1-&gt;4)-Mur2Ac(oyl-L-Ala-D-isoglutaminyl-L-Lys-D-Ala-D-Ala)-di-trans,octa-cis-undecaprenyl diphosphate + L-glutamate + ADP + phosphate + H(+)</text>
        <dbReference type="Rhea" id="RHEA:57928"/>
        <dbReference type="ChEBI" id="CHEBI:15377"/>
        <dbReference type="ChEBI" id="CHEBI:15378"/>
        <dbReference type="ChEBI" id="CHEBI:29985"/>
        <dbReference type="ChEBI" id="CHEBI:30616"/>
        <dbReference type="ChEBI" id="CHEBI:43474"/>
        <dbReference type="ChEBI" id="CHEBI:58359"/>
        <dbReference type="ChEBI" id="CHEBI:60033"/>
        <dbReference type="ChEBI" id="CHEBI:62233"/>
        <dbReference type="ChEBI" id="CHEBI:456216"/>
        <dbReference type="EC" id="6.3.5.13"/>
    </reaction>
</comment>
<dbReference type="Proteomes" id="UP000470082">
    <property type="component" value="Unassembled WGS sequence"/>
</dbReference>
<keyword evidence="2" id="KW-0479">Metal-binding</keyword>
<dbReference type="AlphaFoldDB" id="A0A7X2N1I1"/>
<feature type="binding site" evidence="2">
    <location>
        <position position="209"/>
    </location>
    <ligand>
        <name>Zn(2+)</name>
        <dbReference type="ChEBI" id="CHEBI:29105"/>
    </ligand>
</feature>
<evidence type="ECO:0000259" key="3">
    <source>
        <dbReference type="Pfam" id="PF08245"/>
    </source>
</evidence>
<proteinExistence type="inferred from homology"/>
<dbReference type="RefSeq" id="WP_154459185.1">
    <property type="nucleotide sequence ID" value="NZ_VUMM01000001.1"/>
</dbReference>
<evidence type="ECO:0000256" key="2">
    <source>
        <dbReference type="HAMAP-Rule" id="MF_02214"/>
    </source>
</evidence>
<feature type="binding site" evidence="2">
    <location>
        <position position="231"/>
    </location>
    <ligand>
        <name>Zn(2+)</name>
        <dbReference type="ChEBI" id="CHEBI:29105"/>
    </ligand>
</feature>
<dbReference type="InterPro" id="IPR043703">
    <property type="entry name" value="Lipid_II_synth_MurT"/>
</dbReference>
<dbReference type="SUPFAM" id="SSF53623">
    <property type="entry name" value="MurD-like peptide ligases, catalytic domain"/>
    <property type="match status" value="1"/>
</dbReference>
<feature type="binding site" evidence="2">
    <location>
        <position position="206"/>
    </location>
    <ligand>
        <name>Zn(2+)</name>
        <dbReference type="ChEBI" id="CHEBI:29105"/>
    </ligand>
</feature>
<keyword evidence="2" id="KW-0961">Cell wall biogenesis/degradation</keyword>
<name>A0A7X2N1I1_9FIRM</name>
<dbReference type="HAMAP" id="MF_02214">
    <property type="entry name" value="Lipid_II_synth_MurT"/>
    <property type="match status" value="1"/>
</dbReference>
<keyword evidence="2" id="KW-0436">Ligase</keyword>
<sequence>MQTLAILAAKLSSSILRCFGRGGSLPGSIALKIDDKILNKLEFTGPIILVTGTNGKTSTANMIADLLSYAGYKVISNRKGDNLKAGITTTLLTNASLSGRVNATACVLEVDELNVRHILLNIPVTCFVVNNFFRDQLDRAREMEQLIESIEKVLPDYRGDLILNGNDPNVVRLSLKAKHSHCYYFGMDMNAYSMQNTNEASEGKFCPECGSKLVYDYYQYSHIGKFHCSQCDFKTPDMDVILNHVNLNNQSFECDNILYRQPYMGMYSMYNCAAVLMVAKYLNINDQEVKKVFSNAPQPAGRNERFEKNNQICILNLVKNPTGANEVMKVIETDDTDKTICIVLNDNEQDGTDVSWIYDTFFEKIMNEHTKSIICTGCRGYDMALRIYYGGYKGNITVVDTIEKAIQTSFSTHLKVYAIATYTALLPTRQMIVKEMGL</sequence>
<dbReference type="InterPro" id="IPR013564">
    <property type="entry name" value="MurT_C"/>
</dbReference>
<protein>
    <recommendedName>
        <fullName evidence="2">Lipid II isoglutaminyl synthase (glutamine-hydrolyzing) subunit MurT</fullName>
        <ecNumber evidence="2">6.3.5.13</ecNumber>
    </recommendedName>
</protein>
<feature type="domain" description="Lipid II isoglutaminyl synthase (glutamine-hydrolyzing) subunit MurT C-terminal" evidence="4">
    <location>
        <begin position="317"/>
        <end position="425"/>
    </location>
</feature>
<keyword evidence="2" id="KW-0133">Cell shape</keyword>
<dbReference type="InterPro" id="IPR013221">
    <property type="entry name" value="Mur_ligase_cen"/>
</dbReference>
<dbReference type="GO" id="GO:0005524">
    <property type="term" value="F:ATP binding"/>
    <property type="evidence" value="ECO:0007669"/>
    <property type="project" value="UniProtKB-UniRule"/>
</dbReference>
<dbReference type="Pfam" id="PF08245">
    <property type="entry name" value="Mur_ligase_M"/>
    <property type="match status" value="1"/>
</dbReference>
<comment type="pathway">
    <text evidence="1 2">Cell wall biogenesis; peptidoglycan biosynthesis.</text>
</comment>
<keyword evidence="2" id="KW-0067">ATP-binding</keyword>
<feature type="domain" description="Mur ligase central" evidence="3">
    <location>
        <begin position="50"/>
        <end position="204"/>
    </location>
</feature>
<reference evidence="5 6" key="1">
    <citation type="submission" date="2019-08" db="EMBL/GenBank/DDBJ databases">
        <title>In-depth cultivation of the pig gut microbiome towards novel bacterial diversity and tailored functional studies.</title>
        <authorList>
            <person name="Wylensek D."/>
            <person name="Hitch T.C.A."/>
            <person name="Clavel T."/>
        </authorList>
    </citation>
    <scope>NUCLEOTIDE SEQUENCE [LARGE SCALE GENOMIC DNA]</scope>
    <source>
        <strain evidence="5 6">LKV-178-WT-2G</strain>
    </source>
</reference>
<dbReference type="GO" id="GO:0071555">
    <property type="term" value="P:cell wall organization"/>
    <property type="evidence" value="ECO:0007669"/>
    <property type="project" value="UniProtKB-KW"/>
</dbReference>
<dbReference type="GO" id="GO:0008360">
    <property type="term" value="P:regulation of cell shape"/>
    <property type="evidence" value="ECO:0007669"/>
    <property type="project" value="UniProtKB-KW"/>
</dbReference>
<feature type="binding site" evidence="2">
    <location>
        <position position="228"/>
    </location>
    <ligand>
        <name>Zn(2+)</name>
        <dbReference type="ChEBI" id="CHEBI:29105"/>
    </ligand>
</feature>
<evidence type="ECO:0000313" key="6">
    <source>
        <dbReference type="Proteomes" id="UP000470082"/>
    </source>
</evidence>
<feature type="active site" evidence="2">
    <location>
        <position position="353"/>
    </location>
</feature>
<dbReference type="GO" id="GO:0140282">
    <property type="term" value="F:carbon-nitrogen ligase activity on lipid II"/>
    <property type="evidence" value="ECO:0007669"/>
    <property type="project" value="UniProtKB-UniRule"/>
</dbReference>
<comment type="subunit">
    <text evidence="2">Forms a heterodimer with GatD.</text>
</comment>
<dbReference type="EC" id="6.3.5.13" evidence="2"/>
<dbReference type="Pfam" id="PF08353">
    <property type="entry name" value="MurT_C"/>
    <property type="match status" value="1"/>
</dbReference>
<dbReference type="EMBL" id="VUMM01000001">
    <property type="protein sequence ID" value="MSS00718.1"/>
    <property type="molecule type" value="Genomic_DNA"/>
</dbReference>
<dbReference type="PANTHER" id="PTHR23135:SF7">
    <property type="entry name" value="LIPID II ISOGLUTAMINYL SYNTHASE (GLUTAMINE-HYDROLYZING) SUBUNIT MURT"/>
    <property type="match status" value="1"/>
</dbReference>
<gene>
    <name evidence="2" type="primary">murT</name>
    <name evidence="5" type="ORF">FYJ50_01055</name>
</gene>
<keyword evidence="6" id="KW-1185">Reference proteome</keyword>
<comment type="similarity">
    <text evidence="2">Belongs to the MurCDEF family. MurT subfamily.</text>
</comment>
<keyword evidence="2" id="KW-0547">Nucleotide-binding</keyword>
<comment type="catalytic activity">
    <reaction evidence="2">
        <text>beta-D-GlcNAc-(1-&gt;4)-Mur2Ac(oyl-L-Ala-gamma-D-Glu-L-Lys-D-Ala-D-Ala)-di-trans,octa-cis-undecaprenyl diphosphate + ATP = beta-D-GlcNAc-(1-&gt;4)-Mur2Ac(oyl-L-Ala-gamma-D-O-P-Glu-L-Lys-D-Ala-D-Ala)-di-trans,octa-cis-undecaprenyl diphosphate + ADP</text>
        <dbReference type="Rhea" id="RHEA:59488"/>
        <dbReference type="ChEBI" id="CHEBI:30616"/>
        <dbReference type="ChEBI" id="CHEBI:60033"/>
        <dbReference type="ChEBI" id="CHEBI:143132"/>
        <dbReference type="ChEBI" id="CHEBI:456216"/>
    </reaction>
</comment>
<evidence type="ECO:0000256" key="1">
    <source>
        <dbReference type="ARBA" id="ARBA00004752"/>
    </source>
</evidence>
<dbReference type="UniPathway" id="UPA00219"/>
<accession>A0A7X2N1I1</accession>
<dbReference type="GO" id="GO:0009252">
    <property type="term" value="P:peptidoglycan biosynthetic process"/>
    <property type="evidence" value="ECO:0007669"/>
    <property type="project" value="UniProtKB-UniRule"/>
</dbReference>
<keyword evidence="2" id="KW-0573">Peptidoglycan synthesis</keyword>
<dbReference type="GO" id="GO:0008270">
    <property type="term" value="F:zinc ion binding"/>
    <property type="evidence" value="ECO:0007669"/>
    <property type="project" value="UniProtKB-UniRule"/>
</dbReference>
<comment type="caution">
    <text evidence="5">The sequence shown here is derived from an EMBL/GenBank/DDBJ whole genome shotgun (WGS) entry which is preliminary data.</text>
</comment>
<keyword evidence="2" id="KW-0862">Zinc</keyword>
<dbReference type="InterPro" id="IPR036565">
    <property type="entry name" value="Mur-like_cat_sf"/>
</dbReference>
<comment type="catalytic activity">
    <reaction evidence="2">
        <text>beta-D-GlcNAc-(1-&gt;4)-Mur2Ac(oyl-L-Ala-gamma-D-O-P-Glu-L-Lys-D-Ala-D-Ala)-di-trans,octa-cis-undecaprenyl diphosphate + NH4(+) = beta-D-GlcNAc-(1-&gt;4)-Mur2Ac(oyl-L-Ala-D-isoglutaminyl-L-Lys-D-Ala-D-Ala)-di-trans,octa-cis-undecaprenyl diphosphate + phosphate + H(+)</text>
        <dbReference type="Rhea" id="RHEA:57932"/>
        <dbReference type="ChEBI" id="CHEBI:15378"/>
        <dbReference type="ChEBI" id="CHEBI:28938"/>
        <dbReference type="ChEBI" id="CHEBI:43474"/>
        <dbReference type="ChEBI" id="CHEBI:62233"/>
        <dbReference type="ChEBI" id="CHEBI:143132"/>
    </reaction>
</comment>
<dbReference type="GO" id="GO:0016881">
    <property type="term" value="F:acid-amino acid ligase activity"/>
    <property type="evidence" value="ECO:0007669"/>
    <property type="project" value="InterPro"/>
</dbReference>